<dbReference type="InterPro" id="IPR049030">
    <property type="entry name" value="AI2M-like_HNH"/>
</dbReference>
<dbReference type="GO" id="GO:0006397">
    <property type="term" value="P:mRNA processing"/>
    <property type="evidence" value="ECO:0007669"/>
    <property type="project" value="InterPro"/>
</dbReference>
<dbReference type="InterPro" id="IPR024937">
    <property type="entry name" value="Domain_X"/>
</dbReference>
<dbReference type="PANTHER" id="PTHR34047">
    <property type="entry name" value="NUCLEAR INTRON MATURASE 1, MITOCHONDRIAL-RELATED"/>
    <property type="match status" value="1"/>
</dbReference>
<dbReference type="SUPFAM" id="SSF56672">
    <property type="entry name" value="DNA/RNA polymerases"/>
    <property type="match status" value="1"/>
</dbReference>
<accession>E5X047</accession>
<keyword evidence="3" id="KW-0548">Nucleotidyltransferase</keyword>
<dbReference type="PROSITE" id="PS50878">
    <property type="entry name" value="RT_POL"/>
    <property type="match status" value="1"/>
</dbReference>
<dbReference type="Pfam" id="PF21368">
    <property type="entry name" value="AI2M-like_HNH"/>
    <property type="match status" value="1"/>
</dbReference>
<gene>
    <name evidence="3" type="ORF">HMPREF1016_02343</name>
</gene>
<evidence type="ECO:0000313" key="3">
    <source>
        <dbReference type="EMBL" id="EFV29448.1"/>
    </source>
</evidence>
<evidence type="ECO:0000259" key="2">
    <source>
        <dbReference type="PROSITE" id="PS50878"/>
    </source>
</evidence>
<protein>
    <submittedName>
        <fullName evidence="3">Reverse transcriptase</fullName>
    </submittedName>
</protein>
<organism evidence="3 4">
    <name type="scientific">Bacteroides eggerthii 1_2_48FAA</name>
    <dbReference type="NCBI Taxonomy" id="665953"/>
    <lineage>
        <taxon>Bacteria</taxon>
        <taxon>Pseudomonadati</taxon>
        <taxon>Bacteroidota</taxon>
        <taxon>Bacteroidia</taxon>
        <taxon>Bacteroidales</taxon>
        <taxon>Bacteroidaceae</taxon>
        <taxon>Bacteroides</taxon>
    </lineage>
</organism>
<comment type="caution">
    <text evidence="3">The sequence shown here is derived from an EMBL/GenBank/DDBJ whole genome shotgun (WGS) entry which is preliminary data.</text>
</comment>
<dbReference type="Proteomes" id="UP000003246">
    <property type="component" value="Unassembled WGS sequence"/>
</dbReference>
<evidence type="ECO:0000313" key="4">
    <source>
        <dbReference type="Proteomes" id="UP000003246"/>
    </source>
</evidence>
<keyword evidence="3" id="KW-0808">Transferase</keyword>
<keyword evidence="3" id="KW-0695">RNA-directed DNA polymerase</keyword>
<dbReference type="CDD" id="cd01651">
    <property type="entry name" value="RT_G2_intron"/>
    <property type="match status" value="1"/>
</dbReference>
<dbReference type="InterPro" id="IPR051083">
    <property type="entry name" value="GrpII_Intron_Splice-Mob/Def"/>
</dbReference>
<dbReference type="PANTHER" id="PTHR34047:SF8">
    <property type="entry name" value="PROTEIN YKFC"/>
    <property type="match status" value="1"/>
</dbReference>
<dbReference type="GO" id="GO:0003964">
    <property type="term" value="F:RNA-directed DNA polymerase activity"/>
    <property type="evidence" value="ECO:0007669"/>
    <property type="project" value="UniProtKB-KW"/>
</dbReference>
<dbReference type="Pfam" id="PF00078">
    <property type="entry name" value="RVT_1"/>
    <property type="match status" value="2"/>
</dbReference>
<dbReference type="Pfam" id="PF01348">
    <property type="entry name" value="Intron_maturas2"/>
    <property type="match status" value="1"/>
</dbReference>
<dbReference type="AlphaFoldDB" id="E5X047"/>
<comment type="similarity">
    <text evidence="1">Belongs to the bacterial reverse transcriptase family.</text>
</comment>
<dbReference type="InterPro" id="IPR043502">
    <property type="entry name" value="DNA/RNA_pol_sf"/>
</dbReference>
<reference evidence="3 4" key="1">
    <citation type="submission" date="2010-10" db="EMBL/GenBank/DDBJ databases">
        <title>The Genome Sequence of Bacteroides eggerthii strain 1_2_48FAA.</title>
        <authorList>
            <consortium name="The Broad Institute Genome Sequencing Platform"/>
            <person name="Ward D."/>
            <person name="Earl A."/>
            <person name="Feldgarden M."/>
            <person name="Young S.K."/>
            <person name="Gargeya S."/>
            <person name="Zeng Q."/>
            <person name="Alvarado L."/>
            <person name="Berlin A."/>
            <person name="Bochicchio J."/>
            <person name="Chapman S.B."/>
            <person name="Chen Z."/>
            <person name="Freedman E."/>
            <person name="Gellesch M."/>
            <person name="Goldberg J."/>
            <person name="Griggs A."/>
            <person name="Gujja S."/>
            <person name="Heilman E."/>
            <person name="Heiman D."/>
            <person name="Howarth C."/>
            <person name="Mehta T."/>
            <person name="Neiman D."/>
            <person name="Pearson M."/>
            <person name="Roberts A."/>
            <person name="Saif S."/>
            <person name="Shea T."/>
            <person name="Shenoy N."/>
            <person name="Sisk P."/>
            <person name="Stolte C."/>
            <person name="Sykes S."/>
            <person name="White J."/>
            <person name="Yandava C."/>
            <person name="Allen-Vercoe E."/>
            <person name="Ambrose C."/>
            <person name="Strauss J."/>
            <person name="Daigneault M."/>
            <person name="Haas B."/>
            <person name="Nusbaum C."/>
            <person name="Birren B."/>
        </authorList>
    </citation>
    <scope>NUCLEOTIDE SEQUENCE [LARGE SCALE GENOMIC DNA]</scope>
    <source>
        <strain evidence="3 4">1_2_48FAA</strain>
    </source>
</reference>
<dbReference type="InterPro" id="IPR000477">
    <property type="entry name" value="RT_dom"/>
</dbReference>
<name>E5X047_9BACE</name>
<evidence type="ECO:0000256" key="1">
    <source>
        <dbReference type="ARBA" id="ARBA00034120"/>
    </source>
</evidence>
<sequence length="605" mass="71040">MRDIMRNPKQVLNNLCEHSKVSGYRFERLYRNLFNEQMFYVAYQRIYTKQGNMTPGTDGKTIDQMSIQRIESLIASLKNETYQPNPAKRVYIPKKNGKMRPLGIPSFEDKLVQEVVRMILEAIYEGYFEYTSHGFRPFKSCHTALSSIQKRFVGAKWFIEGDIKGFFDNIDHSVLISILEERINDVRFIRLIRKFLKAGYVEHWQFNHTYSGTPQGGIISPILANIYLDKFDKFMNEYAKRFDKGNKRRVNPAYNRICNKRNSLKRKLNAEIDVEKRKILISQIRNMRTEMQQLPYGNDMDEQYRRLKYVRYADDFLIGVIGSKADCEAIKADLKKYMQEQLKLELSEEKTLITNAQDKAKFLGYEIYVQRSESKVKNSLGRTNRMFNGNVRLHVPTEIAREKLLAMNAMAIKQVNGKEIWWAESRGFLTSMKEEDIIARYNLEIRGFYNYYSIANNISAVGGTFGGIMKRSCIKTLAHKHNSTMRKEWKRYREGQDFVVRYMDNKGQEKCRVLYNEGFRRKTVNDFAECDHMPNTYFLPQASLVERLNNGVCELCGNKVPLIMHHVRTLCKLKADTEWNRLMLKRGRKTLAVCEKCNTLIQSYV</sequence>
<dbReference type="HOGENOM" id="CLU_013584_3_1_10"/>
<proteinExistence type="inferred from homology"/>
<feature type="domain" description="Reverse transcriptase" evidence="2">
    <location>
        <begin position="73"/>
        <end position="367"/>
    </location>
</feature>
<dbReference type="EMBL" id="ACWG01000030">
    <property type="protein sequence ID" value="EFV29448.1"/>
    <property type="molecule type" value="Genomic_DNA"/>
</dbReference>